<evidence type="ECO:0000256" key="5">
    <source>
        <dbReference type="ARBA" id="ARBA00023136"/>
    </source>
</evidence>
<evidence type="ECO:0000256" key="1">
    <source>
        <dbReference type="ARBA" id="ARBA00004635"/>
    </source>
</evidence>
<evidence type="ECO:0000256" key="7">
    <source>
        <dbReference type="ARBA" id="ARBA00023288"/>
    </source>
</evidence>
<dbReference type="RefSeq" id="WP_073022344.1">
    <property type="nucleotide sequence ID" value="NZ_FQXU01000016.1"/>
</dbReference>
<dbReference type="GO" id="GO:0009847">
    <property type="term" value="P:spore germination"/>
    <property type="evidence" value="ECO:0007669"/>
    <property type="project" value="InterPro"/>
</dbReference>
<reference evidence="10 11" key="1">
    <citation type="submission" date="2016-11" db="EMBL/GenBank/DDBJ databases">
        <authorList>
            <person name="Jaros S."/>
            <person name="Januszkiewicz K."/>
            <person name="Wedrychowicz H."/>
        </authorList>
    </citation>
    <scope>NUCLEOTIDE SEQUENCE [LARGE SCALE GENOMIC DNA]</scope>
    <source>
        <strain evidence="10 11">DSM 6191</strain>
    </source>
</reference>
<dbReference type="Pfam" id="PF25198">
    <property type="entry name" value="Spore_GerAC_N"/>
    <property type="match status" value="1"/>
</dbReference>
<dbReference type="PANTHER" id="PTHR35789:SF1">
    <property type="entry name" value="SPORE GERMINATION PROTEIN B3"/>
    <property type="match status" value="1"/>
</dbReference>
<keyword evidence="4" id="KW-0732">Signal</keyword>
<dbReference type="NCBIfam" id="TIGR02887">
    <property type="entry name" value="spore_ger_x_C"/>
    <property type="match status" value="1"/>
</dbReference>
<comment type="similarity">
    <text evidence="2">Belongs to the GerABKC lipoprotein family.</text>
</comment>
<evidence type="ECO:0000256" key="4">
    <source>
        <dbReference type="ARBA" id="ARBA00022729"/>
    </source>
</evidence>
<proteinExistence type="inferred from homology"/>
<dbReference type="PANTHER" id="PTHR35789">
    <property type="entry name" value="SPORE GERMINATION PROTEIN B3"/>
    <property type="match status" value="1"/>
</dbReference>
<dbReference type="InterPro" id="IPR057336">
    <property type="entry name" value="GerAC_N"/>
</dbReference>
<evidence type="ECO:0000259" key="8">
    <source>
        <dbReference type="Pfam" id="PF05504"/>
    </source>
</evidence>
<name>A0A1M6C6N0_9CLOT</name>
<sequence length="410" mass="46962">MKTIKVVSILILTSLLSGCWDKAEIEDIGYVAVIGIDDAGFNNISVTFQVTNPQVGTSAKVKVDEPATNIITLLSKDLITAREISSMSIARRLTFAHVKAVVVSEEFAKTDKLFTLIEAAQRDRDIRRDFDFIICKEKASEFIRKNDPQFDTRVAKYYDFVSSRWKDSGYVPLSDLHRLSQRTSDDLGLFLGTYATTNKENEKKFAENETDYIAGEIPEQEPNPTQMMGSAVFRKGKMIGTLTGDETRLALILRPKIITNHLIISFPDPMKEEERVTTMMFRGKNKIKIDVTNEHPVINVTVPLKLSITAIPSLIDYVENQENQRILEQSIKEYLEDKATKLVKKTQEEFHGEPFNWSIVVRKEFRLYDDLENYNWMDKYTDAEVNIKFDVKIKDFGKHIAPTNLKRPEN</sequence>
<evidence type="ECO:0000256" key="2">
    <source>
        <dbReference type="ARBA" id="ARBA00007886"/>
    </source>
</evidence>
<dbReference type="AlphaFoldDB" id="A0A1M6C6N0"/>
<feature type="domain" description="Spore germination GerAC-like C-terminal" evidence="8">
    <location>
        <begin position="228"/>
        <end position="397"/>
    </location>
</feature>
<accession>A0A1M6C6N0</accession>
<feature type="domain" description="Spore germination protein N-terminal" evidence="9">
    <location>
        <begin position="21"/>
        <end position="186"/>
    </location>
</feature>
<dbReference type="Gene3D" id="3.30.300.210">
    <property type="entry name" value="Nutrient germinant receptor protein C, domain 3"/>
    <property type="match status" value="1"/>
</dbReference>
<keyword evidence="6" id="KW-0564">Palmitate</keyword>
<protein>
    <submittedName>
        <fullName evidence="10">Germination protein, Ger(X)C family</fullName>
    </submittedName>
</protein>
<comment type="subcellular location">
    <subcellularLocation>
        <location evidence="1">Membrane</location>
        <topology evidence="1">Lipid-anchor</topology>
    </subcellularLocation>
</comment>
<keyword evidence="7" id="KW-0449">Lipoprotein</keyword>
<keyword evidence="3" id="KW-0309">Germination</keyword>
<evidence type="ECO:0000256" key="6">
    <source>
        <dbReference type="ARBA" id="ARBA00023139"/>
    </source>
</evidence>
<dbReference type="EMBL" id="FQXU01000016">
    <property type="protein sequence ID" value="SHI56642.1"/>
    <property type="molecule type" value="Genomic_DNA"/>
</dbReference>
<dbReference type="InterPro" id="IPR046953">
    <property type="entry name" value="Spore_GerAC-like_C"/>
</dbReference>
<dbReference type="InterPro" id="IPR008844">
    <property type="entry name" value="Spore_GerAC-like"/>
</dbReference>
<dbReference type="PROSITE" id="PS51257">
    <property type="entry name" value="PROKAR_LIPOPROTEIN"/>
    <property type="match status" value="1"/>
</dbReference>
<gene>
    <name evidence="10" type="ORF">SAMN02745941_04003</name>
</gene>
<dbReference type="Pfam" id="PF05504">
    <property type="entry name" value="Spore_GerAC"/>
    <property type="match status" value="1"/>
</dbReference>
<evidence type="ECO:0000313" key="11">
    <source>
        <dbReference type="Proteomes" id="UP000184241"/>
    </source>
</evidence>
<dbReference type="InterPro" id="IPR038501">
    <property type="entry name" value="Spore_GerAC_C_sf"/>
</dbReference>
<evidence type="ECO:0000313" key="10">
    <source>
        <dbReference type="EMBL" id="SHI56642.1"/>
    </source>
</evidence>
<evidence type="ECO:0000256" key="3">
    <source>
        <dbReference type="ARBA" id="ARBA00022544"/>
    </source>
</evidence>
<evidence type="ECO:0000259" key="9">
    <source>
        <dbReference type="Pfam" id="PF25198"/>
    </source>
</evidence>
<dbReference type="Proteomes" id="UP000184241">
    <property type="component" value="Unassembled WGS sequence"/>
</dbReference>
<keyword evidence="5" id="KW-0472">Membrane</keyword>
<dbReference type="GO" id="GO:0016020">
    <property type="term" value="C:membrane"/>
    <property type="evidence" value="ECO:0007669"/>
    <property type="project" value="UniProtKB-SubCell"/>
</dbReference>
<organism evidence="10 11">
    <name type="scientific">Clostridium intestinale DSM 6191</name>
    <dbReference type="NCBI Taxonomy" id="1121320"/>
    <lineage>
        <taxon>Bacteria</taxon>
        <taxon>Bacillati</taxon>
        <taxon>Bacillota</taxon>
        <taxon>Clostridia</taxon>
        <taxon>Eubacteriales</taxon>
        <taxon>Clostridiaceae</taxon>
        <taxon>Clostridium</taxon>
    </lineage>
</organism>